<dbReference type="GeneID" id="78360707"/>
<comment type="caution">
    <text evidence="1">The sequence shown here is derived from an EMBL/GenBank/DDBJ whole genome shotgun (WGS) entry which is preliminary data.</text>
</comment>
<reference evidence="1 2" key="1">
    <citation type="journal article" date="2018" name="Elife">
        <title>Discovery and characterization of a prevalent human gut bacterial enzyme sufficient for the inactivation of a family of plant toxins.</title>
        <authorList>
            <person name="Koppel N."/>
            <person name="Bisanz J.E."/>
            <person name="Pandelia M.E."/>
            <person name="Turnbaugh P.J."/>
            <person name="Balskus E.P."/>
        </authorList>
    </citation>
    <scope>NUCLEOTIDE SEQUENCE [LARGE SCALE GENOMIC DNA]</scope>
    <source>
        <strain evidence="1 2">3C</strain>
    </source>
</reference>
<dbReference type="EMBL" id="PPTS01000009">
    <property type="protein sequence ID" value="RDB62514.1"/>
    <property type="molecule type" value="Genomic_DNA"/>
</dbReference>
<proteinExistence type="predicted"/>
<name>A0A369LTQ4_9ACTN</name>
<dbReference type="Proteomes" id="UP000254000">
    <property type="component" value="Unassembled WGS sequence"/>
</dbReference>
<gene>
    <name evidence="1" type="ORF">C1877_13485</name>
</gene>
<sequence>MAVLYEDSFVLLREASALMDQVLLQTADPNASGKIRAAFYKLYQAANSATMISPPDVRAVAEGSEAYRLIVEYPYKLYYREGRYPGADLKTVFDRWVLEVGRYVDGLAASAKLSVAKPSREKQ</sequence>
<dbReference type="AlphaFoldDB" id="A0A369LTQ4"/>
<protein>
    <submittedName>
        <fullName evidence="1">Uncharacterized protein</fullName>
    </submittedName>
</protein>
<evidence type="ECO:0000313" key="1">
    <source>
        <dbReference type="EMBL" id="RDB62514.1"/>
    </source>
</evidence>
<organism evidence="1 2">
    <name type="scientific">Gordonibacter pamelaeae</name>
    <dbReference type="NCBI Taxonomy" id="471189"/>
    <lineage>
        <taxon>Bacteria</taxon>
        <taxon>Bacillati</taxon>
        <taxon>Actinomycetota</taxon>
        <taxon>Coriobacteriia</taxon>
        <taxon>Eggerthellales</taxon>
        <taxon>Eggerthellaceae</taxon>
        <taxon>Gordonibacter</taxon>
    </lineage>
</organism>
<evidence type="ECO:0000313" key="2">
    <source>
        <dbReference type="Proteomes" id="UP000254000"/>
    </source>
</evidence>
<keyword evidence="2" id="KW-1185">Reference proteome</keyword>
<dbReference type="RefSeq" id="WP_015539798.1">
    <property type="nucleotide sequence ID" value="NZ_CABMMS010000009.1"/>
</dbReference>
<accession>A0A369LTQ4</accession>
<dbReference type="OrthoDB" id="9883209at2"/>